<dbReference type="PANTHER" id="PTHR37994">
    <property type="entry name" value="ARAE_2_N DOMAIN-CONTAINING PROTEIN-RELATED"/>
    <property type="match status" value="1"/>
</dbReference>
<feature type="compositionally biased region" description="Low complexity" evidence="5">
    <location>
        <begin position="39"/>
        <end position="50"/>
    </location>
</feature>
<feature type="transmembrane region" description="Helical" evidence="6">
    <location>
        <begin position="786"/>
        <end position="807"/>
    </location>
</feature>
<comment type="caution">
    <text evidence="10">The sequence shown here is derived from an EMBL/GenBank/DDBJ whole genome shotgun (WGS) entry which is preliminary data.</text>
</comment>
<feature type="domain" description="Integral membrane bound transporter" evidence="9">
    <location>
        <begin position="666"/>
        <end position="804"/>
    </location>
</feature>
<dbReference type="RefSeq" id="XP_040718721.1">
    <property type="nucleotide sequence ID" value="XM_040859575.1"/>
</dbReference>
<name>A0A1Y2EAV8_9PEZI</name>
<dbReference type="Pfam" id="PF13515">
    <property type="entry name" value="FUSC_2"/>
    <property type="match status" value="1"/>
</dbReference>
<dbReference type="AlphaFoldDB" id="A0A1Y2EAV8"/>
<organism evidence="10 11">
    <name type="scientific">Pseudomassariella vexata</name>
    <dbReference type="NCBI Taxonomy" id="1141098"/>
    <lineage>
        <taxon>Eukaryota</taxon>
        <taxon>Fungi</taxon>
        <taxon>Dikarya</taxon>
        <taxon>Ascomycota</taxon>
        <taxon>Pezizomycotina</taxon>
        <taxon>Sordariomycetes</taxon>
        <taxon>Xylariomycetidae</taxon>
        <taxon>Amphisphaeriales</taxon>
        <taxon>Pseudomassariaceae</taxon>
        <taxon>Pseudomassariella</taxon>
    </lineage>
</organism>
<feature type="transmembrane region" description="Helical" evidence="6">
    <location>
        <begin position="224"/>
        <end position="243"/>
    </location>
</feature>
<evidence type="ECO:0000313" key="11">
    <source>
        <dbReference type="Proteomes" id="UP000193689"/>
    </source>
</evidence>
<dbReference type="Proteomes" id="UP000193689">
    <property type="component" value="Unassembled WGS sequence"/>
</dbReference>
<feature type="transmembrane region" description="Helical" evidence="6">
    <location>
        <begin position="88"/>
        <end position="107"/>
    </location>
</feature>
<accession>A0A1Y2EAV8</accession>
<evidence type="ECO:0000256" key="4">
    <source>
        <dbReference type="ARBA" id="ARBA00023136"/>
    </source>
</evidence>
<evidence type="ECO:0000259" key="8">
    <source>
        <dbReference type="Pfam" id="PF10337"/>
    </source>
</evidence>
<dbReference type="GO" id="GO:0016020">
    <property type="term" value="C:membrane"/>
    <property type="evidence" value="ECO:0007669"/>
    <property type="project" value="UniProtKB-SubCell"/>
</dbReference>
<dbReference type="Pfam" id="PF10337">
    <property type="entry name" value="ArAE_2_N"/>
    <property type="match status" value="1"/>
</dbReference>
<evidence type="ECO:0000259" key="9">
    <source>
        <dbReference type="Pfam" id="PF13515"/>
    </source>
</evidence>
<protein>
    <recommendedName>
        <fullName evidence="12">ER transporter 6TM N-terminal domain-containing protein</fullName>
    </recommendedName>
</protein>
<evidence type="ECO:0000313" key="10">
    <source>
        <dbReference type="EMBL" id="ORY68434.1"/>
    </source>
</evidence>
<sequence>MSSNPAPPSLNGEEHRSNEEDQKQPEVINGHHGGRDDAAAASAPAAPTKPAKPGIVARLGLDLGTVLMMVKGAIPPTIAIAMYQSTAVATQFTTLGYLVGIISILSLSILPRGKFIQTLLLNVIFVCLGAAMAVLILWSSLQARLHTQSSPADLAAGFPGYNSSQAAVSGLWLFANIWFVNVLRAKFPMLNVPVIVFSILTMISCTFSPLMTSNAAFEALVKRILTAMLAAFGIAAGCSLLIFPMSSRKVTFLQMKGGLMLLRGALQQETVYLQSLEREDMFAVPADVSGAVDPKEGDKNHTKAGPITTPEVRALQQTIASIRELAGKIQTDLPFAKRDFAYGKLDSHDLKAIFCCFRSCFIPVIGISTVIDIFQRIAERRGWTTDELTPPEVVAEKNEEKRIWNEIMKQLHEPCQLLAEAMDQGLEHAGIQLEILPKPPSTTKAKKAAAFETDADVEAKGDLVQPGDPAFAEALAQKVRKFAHMKHGILQNWAKERGLMRDEALLQDGNRIPLSHGGVKHEHNQSQLFVLLYLEKLMQEAGQAVLNFVTFADEKVASGSMDKNRLIIPKYKILKKWASSTFNDQAGSAENNGDLFDTGNIVYMGEGFAAKKDPEHLPPANAWQRFGDGLRIVSKFFGSAESAFAFRVACATMTIGIAAFLESTWHFFQTQRLVWAMIIIAIGMTETSGQSIFGFLCRIGGTFVAMVLSIINWYIVDEHTAGVLVFLFLFLVIEHYFFLKYPQLLPAVLMCMITHVLIIGYELQVVKIGIDASESSNQPFYPVYELAPYRLATVAAGCLVAFIWTIFPTPLTERGFLRRDLASTMYLLASYHSVVNESLKAKMRNDAGDPGLKTTPAHRLAKHRHHIFGKLMLILPALKSHANFQRWEPTIGGRFPRELYEDIILRSTRITSYLTLVSHTVTWTPDPSASDRSWIEALSVLLQDIAPTQHTIVCTLALLSNALESGHSLPPHIPLPRPYELTRQLEALAYGKDDKRPLGLLDARNMAENGYAEFAVLQVCNTLVCDDLQGLVKSVGKLVGVVDFSFRVEGANSGSLSSSSSSLGIDRVPTGTRRDSDPYKQKVH</sequence>
<dbReference type="STRING" id="1141098.A0A1Y2EAV8"/>
<comment type="subcellular location">
    <subcellularLocation>
        <location evidence="1">Membrane</location>
        <topology evidence="1">Multi-pass membrane protein</topology>
    </subcellularLocation>
</comment>
<evidence type="ECO:0000256" key="1">
    <source>
        <dbReference type="ARBA" id="ARBA00004141"/>
    </source>
</evidence>
<feature type="transmembrane region" description="Helical" evidence="6">
    <location>
        <begin position="744"/>
        <end position="766"/>
    </location>
</feature>
<gene>
    <name evidence="10" type="ORF">BCR38DRAFT_423239</name>
</gene>
<evidence type="ECO:0000256" key="3">
    <source>
        <dbReference type="ARBA" id="ARBA00022989"/>
    </source>
</evidence>
<evidence type="ECO:0000256" key="5">
    <source>
        <dbReference type="SAM" id="MobiDB-lite"/>
    </source>
</evidence>
<feature type="domain" description="DUF2421" evidence="7">
    <location>
        <begin position="808"/>
        <end position="1040"/>
    </location>
</feature>
<evidence type="ECO:0000256" key="2">
    <source>
        <dbReference type="ARBA" id="ARBA00022692"/>
    </source>
</evidence>
<feature type="transmembrane region" description="Helical" evidence="6">
    <location>
        <begin position="692"/>
        <end position="715"/>
    </location>
</feature>
<feature type="transmembrane region" description="Helical" evidence="6">
    <location>
        <begin position="119"/>
        <end position="141"/>
    </location>
</feature>
<dbReference type="PANTHER" id="PTHR37994:SF4">
    <property type="entry name" value="ER TRANSPORTER 6TM N-TERMINAL DOMAIN-CONTAINING PROTEIN-RELATED"/>
    <property type="match status" value="1"/>
</dbReference>
<reference evidence="10 11" key="1">
    <citation type="submission" date="2016-07" db="EMBL/GenBank/DDBJ databases">
        <title>Pervasive Adenine N6-methylation of Active Genes in Fungi.</title>
        <authorList>
            <consortium name="DOE Joint Genome Institute"/>
            <person name="Mondo S.J."/>
            <person name="Dannebaum R.O."/>
            <person name="Kuo R.C."/>
            <person name="Labutti K."/>
            <person name="Haridas S."/>
            <person name="Kuo A."/>
            <person name="Salamov A."/>
            <person name="Ahrendt S.R."/>
            <person name="Lipzen A."/>
            <person name="Sullivan W."/>
            <person name="Andreopoulos W.B."/>
            <person name="Clum A."/>
            <person name="Lindquist E."/>
            <person name="Daum C."/>
            <person name="Ramamoorthy G.K."/>
            <person name="Gryganskyi A."/>
            <person name="Culley D."/>
            <person name="Magnuson J.K."/>
            <person name="James T.Y."/>
            <person name="O'Malley M.A."/>
            <person name="Stajich J.E."/>
            <person name="Spatafora J.W."/>
            <person name="Visel A."/>
            <person name="Grigoriev I.V."/>
        </authorList>
    </citation>
    <scope>NUCLEOTIDE SEQUENCE [LARGE SCALE GENOMIC DNA]</scope>
    <source>
        <strain evidence="10 11">CBS 129021</strain>
    </source>
</reference>
<dbReference type="OrthoDB" id="2274698at2759"/>
<feature type="region of interest" description="Disordered" evidence="5">
    <location>
        <begin position="1"/>
        <end position="50"/>
    </location>
</feature>
<evidence type="ECO:0000256" key="6">
    <source>
        <dbReference type="SAM" id="Phobius"/>
    </source>
</evidence>
<feature type="transmembrane region" description="Helical" evidence="6">
    <location>
        <begin position="644"/>
        <end position="661"/>
    </location>
</feature>
<keyword evidence="2 6" id="KW-0812">Transmembrane</keyword>
<dbReference type="InterPro" id="IPR018820">
    <property type="entry name" value="BRE4-related_DUF2421"/>
</dbReference>
<keyword evidence="3 6" id="KW-1133">Transmembrane helix</keyword>
<dbReference type="InParanoid" id="A0A1Y2EAV8"/>
<keyword evidence="4 6" id="KW-0472">Membrane</keyword>
<dbReference type="InterPro" id="IPR018823">
    <property type="entry name" value="ArAE_2_N"/>
</dbReference>
<evidence type="ECO:0008006" key="12">
    <source>
        <dbReference type="Google" id="ProtNLM"/>
    </source>
</evidence>
<keyword evidence="11" id="KW-1185">Reference proteome</keyword>
<feature type="domain" description="Putative ER transporter 6TM N-terminal" evidence="8">
    <location>
        <begin position="161"/>
        <end position="379"/>
    </location>
</feature>
<feature type="compositionally biased region" description="Basic and acidic residues" evidence="5">
    <location>
        <begin position="12"/>
        <end position="24"/>
    </location>
</feature>
<dbReference type="EMBL" id="MCFJ01000003">
    <property type="protein sequence ID" value="ORY68434.1"/>
    <property type="molecule type" value="Genomic_DNA"/>
</dbReference>
<proteinExistence type="predicted"/>
<feature type="compositionally biased region" description="Low complexity" evidence="5">
    <location>
        <begin position="1053"/>
        <end position="1064"/>
    </location>
</feature>
<feature type="region of interest" description="Disordered" evidence="5">
    <location>
        <begin position="1051"/>
        <end position="1084"/>
    </location>
</feature>
<evidence type="ECO:0000259" key="7">
    <source>
        <dbReference type="Pfam" id="PF10334"/>
    </source>
</evidence>
<dbReference type="InterPro" id="IPR049453">
    <property type="entry name" value="Memb_transporter_dom"/>
</dbReference>
<feature type="compositionally biased region" description="Basic and acidic residues" evidence="5">
    <location>
        <begin position="1072"/>
        <end position="1084"/>
    </location>
</feature>
<dbReference type="GeneID" id="63775787"/>
<feature type="transmembrane region" description="Helical" evidence="6">
    <location>
        <begin position="721"/>
        <end position="739"/>
    </location>
</feature>
<dbReference type="Pfam" id="PF10334">
    <property type="entry name" value="BRE4"/>
    <property type="match status" value="1"/>
</dbReference>
<feature type="transmembrane region" description="Helical" evidence="6">
    <location>
        <begin position="161"/>
        <end position="180"/>
    </location>
</feature>
<feature type="transmembrane region" description="Helical" evidence="6">
    <location>
        <begin position="192"/>
        <end position="212"/>
    </location>
</feature>